<proteinExistence type="predicted"/>
<gene>
    <name evidence="1" type="ORF">MICAC_1240002</name>
</gene>
<evidence type="ECO:0000313" key="2">
    <source>
        <dbReference type="Proteomes" id="UP000003480"/>
    </source>
</evidence>
<sequence length="103" mass="11813">MLNLHVSRPGADLPDRRVDLYREIIRLQLGDRPLAKKIELLLPPQDSQRVLQQLALGMVQAKTYAINKNSLLSQLQTILNGLNLDPKPEDLLKQRLFWFLCGN</sequence>
<reference evidence="1 2" key="1">
    <citation type="submission" date="2012-04" db="EMBL/GenBank/DDBJ databases">
        <authorList>
            <person name="Genoscope - CEA"/>
        </authorList>
    </citation>
    <scope>NUCLEOTIDE SEQUENCE [LARGE SCALE GENOMIC DNA]</scope>
    <source>
        <strain evidence="1 2">9443</strain>
    </source>
</reference>
<accession>I4FYN7</accession>
<organism evidence="1 2">
    <name type="scientific">Microcystis aeruginosa PCC 9443</name>
    <dbReference type="NCBI Taxonomy" id="1160281"/>
    <lineage>
        <taxon>Bacteria</taxon>
        <taxon>Bacillati</taxon>
        <taxon>Cyanobacteriota</taxon>
        <taxon>Cyanophyceae</taxon>
        <taxon>Oscillatoriophycideae</taxon>
        <taxon>Chroococcales</taxon>
        <taxon>Microcystaceae</taxon>
        <taxon>Microcystis</taxon>
    </lineage>
</organism>
<dbReference type="Proteomes" id="UP000003480">
    <property type="component" value="Unassembled WGS sequence"/>
</dbReference>
<protein>
    <submittedName>
        <fullName evidence="1">Uncharacterized protein</fullName>
    </submittedName>
</protein>
<comment type="caution">
    <text evidence="1">The sequence shown here is derived from an EMBL/GenBank/DDBJ whole genome shotgun (WGS) entry which is preliminary data.</text>
</comment>
<dbReference type="EMBL" id="CAIJ01000029">
    <property type="protein sequence ID" value="CCI00798.1"/>
    <property type="molecule type" value="Genomic_DNA"/>
</dbReference>
<dbReference type="AlphaFoldDB" id="I4FYN7"/>
<evidence type="ECO:0000313" key="1">
    <source>
        <dbReference type="EMBL" id="CCI00798.1"/>
    </source>
</evidence>
<dbReference type="HOGENOM" id="CLU_2260499_0_0_3"/>
<name>I4FYN7_MICAE</name>